<dbReference type="Proteomes" id="UP001732700">
    <property type="component" value="Chromosome 7C"/>
</dbReference>
<name>A0ACD6A3K9_AVESA</name>
<dbReference type="EnsemblPlants" id="AVESA.00010b.r2.7CG0692970.1">
    <property type="protein sequence ID" value="AVESA.00010b.r2.7CG0692970.1.CDS"/>
    <property type="gene ID" value="AVESA.00010b.r2.7CG0692970"/>
</dbReference>
<sequence>MAATSPTNVKRKYSWWWDSHICPKNSKWLQENLEDMDSKIKLMIKIIEEDAESFAKRAEMYYRRRPELMTLLEELYRAYRALAERYDHAAGDLRQAHRKIAEAFPDQVMLDLDDDLPTDTASIETDVDNADMAHRFLSFINASEMCGKGDQDYEKLQKELASLSQENHDLKKRISTVLEQSSNAESEVLCLKEALAQQETEKEAAVQQCQQSTARLENLRSEILHTQEQFNRLKEEMQTRLLPSTTADAHFVVLERANQDLHMELEKLKQFLKQKHDELNEKQAELEKLNISIEEEHLKCMQAEMLNLSFEKKLLTAEDKLRHLALEKESEVTKVKDSETSKLMLQKELDNILEENKKLNDQYHSSSAVIIRLQDEIISLKNEQKKLEEEVHRNVDEKKTLQYELSHLKEDRSDLERKHFSIKEKIQSVNLNVESLQSLAHELRDGNVELKGIIKNHEGMEVLHTENMRQLERMSEKNAHLEKSLAASTTELEGLREKKMALEESCKELNSKICIHLSERAVLVAQIEAISQTMEALLEKNVVLENSLSDANAELEGLRRELKELEKSSEAVHNQNSVLQSEKRTLVCQVDSISHTLLSLEAQYTDLERRHSDLQQEKDSVLDEVIRLQEQIRLERKEHKDLALSTSKTQFDGLQNKISILLEEGRNREEQLEEEEQKIVKAQIEIFILKECLANMAEANSNYSEKLQKKEEVCKVHEEKLDCLSQDNQKLTEGIGSVRKVLHLDEKYESLDEMKLDIILQLILHEVNCLRNTISDAQDVKQKELVEKSLVVTLLEHFGQEVADLRSERNSLKQDQQAKSEELLQLQRERDELMNITDEFWEEMESRNHRVDDLRAEAKFLVGQLSELQDSRRSLQSEIMKLIQQNSLLANELNDSRRKEMIFEDDFSTLISEAVSKDILLVIFKSLHEDRTLELKSLHNDFVCLQAAGSELCQDIRMMNKKLGDLEFEDNHPEKEICITMRNDRSIAENITGKGHPSRRDINLLNSVRTRKGSHANMELKSHTQVDNAGFEKPNEMLQEEVLKLHQNMQMLTSKEKTFVDIKSCNEEITKLVSHMQTAIMNAALFKEKVLELIITCESYEISAMVQKEVLKEDITRRNSYVDELKDKLNTVEIENRRLKVNLNGDVMMLGSLQNEVSALEKQTLSLANDCLQSNKLKTEGIASSLEPLKTMVRSSDQNSVKTVKDMELQKLHETIKTLQKVVTDTSALLEQERLDFNANLQGARKQIEALKLKEILDDDLVEMNYEQMLKDIQLDLTQTSGCGTASLSQQKKGAVQIGDRVLNFHGTVGPSNSHVCDDLRPPQSESFGSDSSNQSPVELVVVKELSVVNQELPRSITTEPQQEWKNKVIQRLFSDGKRLNTLQSSIQELKTNTEASEELELESVRYQIKEVESTIMELIDTNSKLAKKAEEFTSVDGLDGDNVDLRSRHQRKILERARKMSEKIGRLEVEMQKVQQALLKCEEEQTSSSTSKTIQRRSKVQLVDYLYGRRRENRKQPRCSPCGCMRTKTIDD</sequence>
<evidence type="ECO:0000313" key="1">
    <source>
        <dbReference type="EnsemblPlants" id="AVESA.00010b.r2.7CG0692970.1.CDS"/>
    </source>
</evidence>
<protein>
    <submittedName>
        <fullName evidence="1">Uncharacterized protein</fullName>
    </submittedName>
</protein>
<reference evidence="1" key="1">
    <citation type="submission" date="2021-05" db="EMBL/GenBank/DDBJ databases">
        <authorList>
            <person name="Scholz U."/>
            <person name="Mascher M."/>
            <person name="Fiebig A."/>
        </authorList>
    </citation>
    <scope>NUCLEOTIDE SEQUENCE [LARGE SCALE GENOMIC DNA]</scope>
</reference>
<evidence type="ECO:0000313" key="2">
    <source>
        <dbReference type="Proteomes" id="UP001732700"/>
    </source>
</evidence>
<proteinExistence type="predicted"/>
<organism evidence="1 2">
    <name type="scientific">Avena sativa</name>
    <name type="common">Oat</name>
    <dbReference type="NCBI Taxonomy" id="4498"/>
    <lineage>
        <taxon>Eukaryota</taxon>
        <taxon>Viridiplantae</taxon>
        <taxon>Streptophyta</taxon>
        <taxon>Embryophyta</taxon>
        <taxon>Tracheophyta</taxon>
        <taxon>Spermatophyta</taxon>
        <taxon>Magnoliopsida</taxon>
        <taxon>Liliopsida</taxon>
        <taxon>Poales</taxon>
        <taxon>Poaceae</taxon>
        <taxon>BOP clade</taxon>
        <taxon>Pooideae</taxon>
        <taxon>Poodae</taxon>
        <taxon>Poeae</taxon>
        <taxon>Poeae Chloroplast Group 1 (Aveneae type)</taxon>
        <taxon>Aveninae</taxon>
        <taxon>Avena</taxon>
    </lineage>
</organism>
<keyword evidence="2" id="KW-1185">Reference proteome</keyword>
<accession>A0ACD6A3K9</accession>
<reference evidence="1" key="2">
    <citation type="submission" date="2025-09" db="UniProtKB">
        <authorList>
            <consortium name="EnsemblPlants"/>
        </authorList>
    </citation>
    <scope>IDENTIFICATION</scope>
</reference>